<dbReference type="Pfam" id="PF04296">
    <property type="entry name" value="YlxR"/>
    <property type="match status" value="1"/>
</dbReference>
<protein>
    <submittedName>
        <fullName evidence="2">YlxR family protein</fullName>
    </submittedName>
</protein>
<dbReference type="RefSeq" id="WP_305937787.1">
    <property type="nucleotide sequence ID" value="NZ_CP132191.1"/>
</dbReference>
<name>A0ABY9HAR8_9MOLU</name>
<organism evidence="2 3">
    <name type="scientific">Mycoplasma seminis</name>
    <dbReference type="NCBI Taxonomy" id="512749"/>
    <lineage>
        <taxon>Bacteria</taxon>
        <taxon>Bacillati</taxon>
        <taxon>Mycoplasmatota</taxon>
        <taxon>Mollicutes</taxon>
        <taxon>Mycoplasmataceae</taxon>
        <taxon>Mycoplasma</taxon>
    </lineage>
</organism>
<gene>
    <name evidence="2" type="ORF">Q8852_03455</name>
</gene>
<evidence type="ECO:0000259" key="1">
    <source>
        <dbReference type="Pfam" id="PF04296"/>
    </source>
</evidence>
<dbReference type="PANTHER" id="PTHR34215:SF1">
    <property type="entry name" value="YLXR DOMAIN-CONTAINING PROTEIN"/>
    <property type="match status" value="1"/>
</dbReference>
<proteinExistence type="predicted"/>
<dbReference type="SUPFAM" id="SSF64376">
    <property type="entry name" value="YlxR-like"/>
    <property type="match status" value="1"/>
</dbReference>
<reference evidence="2" key="1">
    <citation type="submission" date="2023-08" db="EMBL/GenBank/DDBJ databases">
        <title>Complete genome sequence of Mycoplasma seminis 2200.</title>
        <authorList>
            <person name="Spergser J."/>
        </authorList>
    </citation>
    <scope>NUCLEOTIDE SEQUENCE [LARGE SCALE GENOMIC DNA]</scope>
    <source>
        <strain evidence="2">2200</strain>
    </source>
</reference>
<dbReference type="Proteomes" id="UP001237011">
    <property type="component" value="Chromosome"/>
</dbReference>
<feature type="domain" description="YlxR" evidence="1">
    <location>
        <begin position="9"/>
        <end position="83"/>
    </location>
</feature>
<sequence>MIENKTWSRKCIASNQIVDISELIRVCYDKNNNSLELDLNKNKGKRGAYFIPNEQNWNFIKKTKAFNRTFRTNITPETYDKIEAELKEVLYGQTK</sequence>
<dbReference type="PANTHER" id="PTHR34215">
    <property type="entry name" value="BLL0784 PROTEIN"/>
    <property type="match status" value="1"/>
</dbReference>
<dbReference type="EMBL" id="CP132191">
    <property type="protein sequence ID" value="WLP85351.1"/>
    <property type="molecule type" value="Genomic_DNA"/>
</dbReference>
<dbReference type="Gene3D" id="3.30.1230.10">
    <property type="entry name" value="YlxR-like"/>
    <property type="match status" value="1"/>
</dbReference>
<evidence type="ECO:0000313" key="2">
    <source>
        <dbReference type="EMBL" id="WLP85351.1"/>
    </source>
</evidence>
<dbReference type="InterPro" id="IPR035931">
    <property type="entry name" value="YlxR-like_sf"/>
</dbReference>
<keyword evidence="3" id="KW-1185">Reference proteome</keyword>
<dbReference type="InterPro" id="IPR037465">
    <property type="entry name" value="YlxR"/>
</dbReference>
<dbReference type="InterPro" id="IPR007393">
    <property type="entry name" value="YlxR_dom"/>
</dbReference>
<evidence type="ECO:0000313" key="3">
    <source>
        <dbReference type="Proteomes" id="UP001237011"/>
    </source>
</evidence>
<accession>A0ABY9HAR8</accession>